<evidence type="ECO:0000256" key="1">
    <source>
        <dbReference type="SAM" id="Coils"/>
    </source>
</evidence>
<evidence type="ECO:0000313" key="4">
    <source>
        <dbReference type="Proteomes" id="UP000019132"/>
    </source>
</evidence>
<dbReference type="InParanoid" id="K3WXY9"/>
<dbReference type="HOGENOM" id="CLU_034610_0_1_1"/>
<feature type="compositionally biased region" description="Low complexity" evidence="2">
    <location>
        <begin position="9"/>
        <end position="21"/>
    </location>
</feature>
<protein>
    <recommendedName>
        <fullName evidence="5">BZIP domain-containing protein</fullName>
    </recommendedName>
</protein>
<evidence type="ECO:0000256" key="2">
    <source>
        <dbReference type="SAM" id="MobiDB-lite"/>
    </source>
</evidence>
<dbReference type="EMBL" id="GL376624">
    <property type="status" value="NOT_ANNOTATED_CDS"/>
    <property type="molecule type" value="Genomic_DNA"/>
</dbReference>
<keyword evidence="1" id="KW-0175">Coiled coil</keyword>
<organism evidence="3 4">
    <name type="scientific">Globisporangium ultimum (strain ATCC 200006 / CBS 805.95 / DAOM BR144)</name>
    <name type="common">Pythium ultimum</name>
    <dbReference type="NCBI Taxonomy" id="431595"/>
    <lineage>
        <taxon>Eukaryota</taxon>
        <taxon>Sar</taxon>
        <taxon>Stramenopiles</taxon>
        <taxon>Oomycota</taxon>
        <taxon>Peronosporomycetes</taxon>
        <taxon>Pythiales</taxon>
        <taxon>Pythiaceae</taxon>
        <taxon>Globisporangium</taxon>
    </lineage>
</organism>
<reference evidence="3" key="3">
    <citation type="submission" date="2015-02" db="UniProtKB">
        <authorList>
            <consortium name="EnsemblProtists"/>
        </authorList>
    </citation>
    <scope>IDENTIFICATION</scope>
    <source>
        <strain evidence="3">DAOM BR144</strain>
    </source>
</reference>
<sequence>MKATQDGEMSATASDDAAAMVPRRRRRVAPVTLEEKRARQRAYVKKSYYRQLNTVNELKEQVRRLEAEYARVIGLQTVPTSSKPLLPHSTSSLKGNNNEVNALVDVYAQLTLQKEELRKENEALKVTALTHAKFQRLVSIVMEADMSDSPTESSASPSFALPPGPKRPVLVKPYTLEECQRIAIAVYHEIVSFQIRYAYRMSTGANVFGWRDDRRILEDGRLQFSVRKLFQNRTATELSQTGWSYSSTPKMRNFFAKSIDIQFHVLQQVDADSVIMYREMHSLDGVYLDKTMFLATLFRTETGYVVMYRSLDPEGRILEYTRPAAEPEMETDVGHTNLRKQHRWLDMYSWVIFDEVGENGKHCLFDFNGIVPHQAGAWLLEMMLLVVLRWENIIVGSIIMLQ</sequence>
<feature type="coiled-coil region" evidence="1">
    <location>
        <begin position="48"/>
        <end position="75"/>
    </location>
</feature>
<accession>K3WXY9</accession>
<proteinExistence type="predicted"/>
<dbReference type="VEuPathDB" id="FungiDB:PYU1_G009819"/>
<reference evidence="4" key="2">
    <citation type="submission" date="2010-04" db="EMBL/GenBank/DDBJ databases">
        <authorList>
            <person name="Buell R."/>
            <person name="Hamilton J."/>
            <person name="Hostetler J."/>
        </authorList>
    </citation>
    <scope>NUCLEOTIDE SEQUENCE [LARGE SCALE GENOMIC DNA]</scope>
    <source>
        <strain evidence="4">DAOM:BR144</strain>
    </source>
</reference>
<dbReference type="eggNOG" id="ENOG502RCY5">
    <property type="taxonomic scope" value="Eukaryota"/>
</dbReference>
<name>K3WXY9_GLOUD</name>
<dbReference type="Proteomes" id="UP000019132">
    <property type="component" value="Unassembled WGS sequence"/>
</dbReference>
<feature type="region of interest" description="Disordered" evidence="2">
    <location>
        <begin position="1"/>
        <end position="25"/>
    </location>
</feature>
<evidence type="ECO:0000313" key="3">
    <source>
        <dbReference type="EnsemblProtists" id="PYU1_T009837"/>
    </source>
</evidence>
<keyword evidence="4" id="KW-1185">Reference proteome</keyword>
<dbReference type="AlphaFoldDB" id="K3WXY9"/>
<feature type="coiled-coil region" evidence="1">
    <location>
        <begin position="100"/>
        <end position="127"/>
    </location>
</feature>
<dbReference type="EnsemblProtists" id="PYU1_T009837">
    <property type="protein sequence ID" value="PYU1_T009837"/>
    <property type="gene ID" value="PYU1_G009819"/>
</dbReference>
<reference evidence="4" key="1">
    <citation type="journal article" date="2010" name="Genome Biol.">
        <title>Genome sequence of the necrotrophic plant pathogen Pythium ultimum reveals original pathogenicity mechanisms and effector repertoire.</title>
        <authorList>
            <person name="Levesque C.A."/>
            <person name="Brouwer H."/>
            <person name="Cano L."/>
            <person name="Hamilton J.P."/>
            <person name="Holt C."/>
            <person name="Huitema E."/>
            <person name="Raffaele S."/>
            <person name="Robideau G.P."/>
            <person name="Thines M."/>
            <person name="Win J."/>
            <person name="Zerillo M.M."/>
            <person name="Beakes G.W."/>
            <person name="Boore J.L."/>
            <person name="Busam D."/>
            <person name="Dumas B."/>
            <person name="Ferriera S."/>
            <person name="Fuerstenberg S.I."/>
            <person name="Gachon C.M."/>
            <person name="Gaulin E."/>
            <person name="Govers F."/>
            <person name="Grenville-Briggs L."/>
            <person name="Horner N."/>
            <person name="Hostetler J."/>
            <person name="Jiang R.H."/>
            <person name="Johnson J."/>
            <person name="Krajaejun T."/>
            <person name="Lin H."/>
            <person name="Meijer H.J."/>
            <person name="Moore B."/>
            <person name="Morris P."/>
            <person name="Phuntmart V."/>
            <person name="Puiu D."/>
            <person name="Shetty J."/>
            <person name="Stajich J.E."/>
            <person name="Tripathy S."/>
            <person name="Wawra S."/>
            <person name="van West P."/>
            <person name="Whitty B.R."/>
            <person name="Coutinho P.M."/>
            <person name="Henrissat B."/>
            <person name="Martin F."/>
            <person name="Thomas P.D."/>
            <person name="Tyler B.M."/>
            <person name="De Vries R.P."/>
            <person name="Kamoun S."/>
            <person name="Yandell M."/>
            <person name="Tisserat N."/>
            <person name="Buell C.R."/>
        </authorList>
    </citation>
    <scope>NUCLEOTIDE SEQUENCE</scope>
    <source>
        <strain evidence="4">DAOM:BR144</strain>
    </source>
</reference>
<evidence type="ECO:0008006" key="5">
    <source>
        <dbReference type="Google" id="ProtNLM"/>
    </source>
</evidence>